<name>A0A1H3VWS5_9BACT</name>
<keyword evidence="2" id="KW-1185">Reference proteome</keyword>
<dbReference type="STRING" id="37625.SAMN05660420_00330"/>
<dbReference type="RefSeq" id="WP_281242480.1">
    <property type="nucleotide sequence ID" value="NZ_FNQN01000001.1"/>
</dbReference>
<dbReference type="EMBL" id="FNQN01000001">
    <property type="protein sequence ID" value="SDZ79210.1"/>
    <property type="molecule type" value="Genomic_DNA"/>
</dbReference>
<evidence type="ECO:0008006" key="3">
    <source>
        <dbReference type="Google" id="ProtNLM"/>
    </source>
</evidence>
<sequence length="41" mass="4650">MKKVLILLLIFVTLIISGCETFHGLGRDFEKAGQWLQQKSS</sequence>
<gene>
    <name evidence="1" type="ORF">SAMN05660420_00330</name>
</gene>
<accession>A0A1H3VWS5</accession>
<dbReference type="Proteomes" id="UP000199409">
    <property type="component" value="Unassembled WGS sequence"/>
</dbReference>
<dbReference type="PROSITE" id="PS51257">
    <property type="entry name" value="PROKAR_LIPOPROTEIN"/>
    <property type="match status" value="1"/>
</dbReference>
<protein>
    <recommendedName>
        <fullName evidence="3">Entericidin EcnA/B family protein</fullName>
    </recommendedName>
</protein>
<dbReference type="AlphaFoldDB" id="A0A1H3VWS5"/>
<evidence type="ECO:0000313" key="2">
    <source>
        <dbReference type="Proteomes" id="UP000199409"/>
    </source>
</evidence>
<evidence type="ECO:0000313" key="1">
    <source>
        <dbReference type="EMBL" id="SDZ79210.1"/>
    </source>
</evidence>
<proteinExistence type="predicted"/>
<organism evidence="1 2">
    <name type="scientific">Desulfuromusa kysingii</name>
    <dbReference type="NCBI Taxonomy" id="37625"/>
    <lineage>
        <taxon>Bacteria</taxon>
        <taxon>Pseudomonadati</taxon>
        <taxon>Thermodesulfobacteriota</taxon>
        <taxon>Desulfuromonadia</taxon>
        <taxon>Desulfuromonadales</taxon>
        <taxon>Geopsychrobacteraceae</taxon>
        <taxon>Desulfuromusa</taxon>
    </lineage>
</organism>
<reference evidence="1 2" key="1">
    <citation type="submission" date="2016-10" db="EMBL/GenBank/DDBJ databases">
        <authorList>
            <person name="de Groot N.N."/>
        </authorList>
    </citation>
    <scope>NUCLEOTIDE SEQUENCE [LARGE SCALE GENOMIC DNA]</scope>
    <source>
        <strain evidence="1 2">DSM 7343</strain>
    </source>
</reference>